<dbReference type="GO" id="GO:0051537">
    <property type="term" value="F:2 iron, 2 sulfur cluster binding"/>
    <property type="evidence" value="ECO:0007669"/>
    <property type="project" value="InterPro"/>
</dbReference>
<dbReference type="AlphaFoldDB" id="A0A1G6U479"/>
<evidence type="ECO:0000259" key="1">
    <source>
        <dbReference type="Pfam" id="PF11575"/>
    </source>
</evidence>
<dbReference type="Proteomes" id="UP000199501">
    <property type="component" value="Unassembled WGS sequence"/>
</dbReference>
<dbReference type="EMBL" id="FMZZ01000010">
    <property type="protein sequence ID" value="SDD36180.1"/>
    <property type="molecule type" value="Genomic_DNA"/>
</dbReference>
<organism evidence="2 3">
    <name type="scientific">Actinokineospora iranica</name>
    <dbReference type="NCBI Taxonomy" id="1271860"/>
    <lineage>
        <taxon>Bacteria</taxon>
        <taxon>Bacillati</taxon>
        <taxon>Actinomycetota</taxon>
        <taxon>Actinomycetes</taxon>
        <taxon>Pseudonocardiales</taxon>
        <taxon>Pseudonocardiaceae</taxon>
        <taxon>Actinokineospora</taxon>
    </lineage>
</organism>
<accession>A0A1G6U479</accession>
<dbReference type="OrthoDB" id="3290158at2"/>
<evidence type="ECO:0000313" key="3">
    <source>
        <dbReference type="Proteomes" id="UP000199501"/>
    </source>
</evidence>
<dbReference type="InterPro" id="IPR024726">
    <property type="entry name" value="FhuF_C"/>
</dbReference>
<sequence length="319" mass="32415">MSPRLTSQPRPAVADLTAGAGRSGGTFRLGPGCSGLGPVLVRGGWSCAGSGDADIEVRRGAQGYLGLADGRAAPLPDVAAVSAWAAAVSRSGRVARRADAARVEAALADAAVVSAYVTADNADGVPLRALYGDRAALGEAVARVGRRLGVAEARVAASALHFGIVTRVWSVAIGALAAGGVVPDVDRVRFRLTGDAFVRLSLPEPGGWTAPADPAPLLSRLVVDEHLRPLHRALRAATRVAEGLLWGNAAAALRMAAETGGDPARRLFGTPELAAALSPDGTRRSCCLYYRAHAGAVCGDCPLDGAAVTACRGKPQATP</sequence>
<keyword evidence="3" id="KW-1185">Reference proteome</keyword>
<dbReference type="Pfam" id="PF11575">
    <property type="entry name" value="FhuF_C"/>
    <property type="match status" value="1"/>
</dbReference>
<evidence type="ECO:0000313" key="2">
    <source>
        <dbReference type="EMBL" id="SDD36180.1"/>
    </source>
</evidence>
<proteinExistence type="predicted"/>
<feature type="domain" description="Ferric siderophore reductase C-terminal" evidence="1">
    <location>
        <begin position="283"/>
        <end position="303"/>
    </location>
</feature>
<gene>
    <name evidence="2" type="ORF">SAMN05216174_110100</name>
</gene>
<protein>
    <submittedName>
        <fullName evidence="2">FhuF 2Fe-2S C-terminal domain-containing protein</fullName>
    </submittedName>
</protein>
<dbReference type="RefSeq" id="WP_091453395.1">
    <property type="nucleotide sequence ID" value="NZ_FMZZ01000010.1"/>
</dbReference>
<dbReference type="STRING" id="1271860.SAMN05216174_110100"/>
<reference evidence="3" key="1">
    <citation type="submission" date="2016-10" db="EMBL/GenBank/DDBJ databases">
        <authorList>
            <person name="Varghese N."/>
            <person name="Submissions S."/>
        </authorList>
    </citation>
    <scope>NUCLEOTIDE SEQUENCE [LARGE SCALE GENOMIC DNA]</scope>
    <source>
        <strain evidence="3">IBRC-M 10403</strain>
    </source>
</reference>
<name>A0A1G6U479_9PSEU</name>